<dbReference type="InterPro" id="IPR036236">
    <property type="entry name" value="Znf_C2H2_sf"/>
</dbReference>
<keyword evidence="4" id="KW-1185">Reference proteome</keyword>
<dbReference type="SUPFAM" id="SSF57667">
    <property type="entry name" value="beta-beta-alpha zinc fingers"/>
    <property type="match status" value="1"/>
</dbReference>
<organism evidence="3 4">
    <name type="scientific">Cyphomyrmex costatus</name>
    <dbReference type="NCBI Taxonomy" id="456900"/>
    <lineage>
        <taxon>Eukaryota</taxon>
        <taxon>Metazoa</taxon>
        <taxon>Ecdysozoa</taxon>
        <taxon>Arthropoda</taxon>
        <taxon>Hexapoda</taxon>
        <taxon>Insecta</taxon>
        <taxon>Pterygota</taxon>
        <taxon>Neoptera</taxon>
        <taxon>Endopterygota</taxon>
        <taxon>Hymenoptera</taxon>
        <taxon>Apocrita</taxon>
        <taxon>Aculeata</taxon>
        <taxon>Formicoidea</taxon>
        <taxon>Formicidae</taxon>
        <taxon>Myrmicinae</taxon>
        <taxon>Cyphomyrmex</taxon>
    </lineage>
</organism>
<sequence>MRSADDQPNARGFRVSTAVTLRECSVVIVGSTCKKCGRDFKCESDVALHSRWRHDGDIKSLILNRPEMNFGDISQKCDECDMTFRIVSDLRIHKRLVHRHMLKNRGKIRRKNTVRIKFKLNGVTTTDVILNRRYIEMSSSLECFVDVCETTSDSLKNKRRQDDCVGNIDLSLPNHVMDKSHMQDGIQSHEAANRYNVGKFASTKGDAIASRTVKVGKSLVEISNTPHKDVTSVSDGTFERNKDHCYLASQGTATDVVTKSFSDNIDIPDKENSPRINVYCQNEILIDDDDDSEVILACQSKTFDEPTSTFEQNFRPNKCPPYSIRWSDKATGVEETNDSINSLIDSVEIISNNGKSYDLNKDATKLLSPSLSRLGEKIKKKANVDDDVQEVLRIIRGNTQCDINHESPNRMEREMLVQNTVTDTFTLPSQLEPSACSEKCNVAFTNFKPSDYSPFMTVTESDYRLLANAFDKKLGIYFEDMQHYGIKLYNDLPEINNNLEDYWIYARDTH</sequence>
<evidence type="ECO:0000313" key="4">
    <source>
        <dbReference type="Proteomes" id="UP000078542"/>
    </source>
</evidence>
<accession>A0A151IM43</accession>
<proteinExistence type="predicted"/>
<dbReference type="InterPro" id="IPR013087">
    <property type="entry name" value="Znf_C2H2_type"/>
</dbReference>
<evidence type="ECO:0000259" key="2">
    <source>
        <dbReference type="PROSITE" id="PS50157"/>
    </source>
</evidence>
<dbReference type="GO" id="GO:0008270">
    <property type="term" value="F:zinc ion binding"/>
    <property type="evidence" value="ECO:0007669"/>
    <property type="project" value="UniProtKB-KW"/>
</dbReference>
<dbReference type="Proteomes" id="UP000078542">
    <property type="component" value="Unassembled WGS sequence"/>
</dbReference>
<dbReference type="PROSITE" id="PS00028">
    <property type="entry name" value="ZINC_FINGER_C2H2_1"/>
    <property type="match status" value="2"/>
</dbReference>
<protein>
    <recommendedName>
        <fullName evidence="2">C2H2-type domain-containing protein</fullName>
    </recommendedName>
</protein>
<gene>
    <name evidence="3" type="ORF">ALC62_03058</name>
</gene>
<evidence type="ECO:0000256" key="1">
    <source>
        <dbReference type="PROSITE-ProRule" id="PRU00042"/>
    </source>
</evidence>
<dbReference type="Gene3D" id="3.30.160.60">
    <property type="entry name" value="Classic Zinc Finger"/>
    <property type="match status" value="1"/>
</dbReference>
<name>A0A151IM43_9HYME</name>
<feature type="domain" description="C2H2-type" evidence="2">
    <location>
        <begin position="31"/>
        <end position="59"/>
    </location>
</feature>
<dbReference type="STRING" id="456900.A0A151IM43"/>
<dbReference type="SMART" id="SM00355">
    <property type="entry name" value="ZnF_C2H2"/>
    <property type="match status" value="2"/>
</dbReference>
<feature type="domain" description="C2H2-type" evidence="2">
    <location>
        <begin position="75"/>
        <end position="98"/>
    </location>
</feature>
<keyword evidence="1" id="KW-0862">Zinc</keyword>
<dbReference type="PROSITE" id="PS50157">
    <property type="entry name" value="ZINC_FINGER_C2H2_2"/>
    <property type="match status" value="2"/>
</dbReference>
<reference evidence="3 4" key="1">
    <citation type="submission" date="2016-03" db="EMBL/GenBank/DDBJ databases">
        <title>Cyphomyrmex costatus WGS genome.</title>
        <authorList>
            <person name="Nygaard S."/>
            <person name="Hu H."/>
            <person name="Boomsma J."/>
            <person name="Zhang G."/>
        </authorList>
    </citation>
    <scope>NUCLEOTIDE SEQUENCE [LARGE SCALE GENOMIC DNA]</scope>
    <source>
        <strain evidence="3">MS0001</strain>
        <tissue evidence="3">Whole body</tissue>
    </source>
</reference>
<dbReference type="EMBL" id="KQ977063">
    <property type="protein sequence ID" value="KYN05965.1"/>
    <property type="molecule type" value="Genomic_DNA"/>
</dbReference>
<keyword evidence="1" id="KW-0479">Metal-binding</keyword>
<keyword evidence="1" id="KW-0863">Zinc-finger</keyword>
<dbReference type="AlphaFoldDB" id="A0A151IM43"/>
<evidence type="ECO:0000313" key="3">
    <source>
        <dbReference type="EMBL" id="KYN05965.1"/>
    </source>
</evidence>